<reference evidence="4" key="1">
    <citation type="submission" date="2018-09" db="EMBL/GenBank/DDBJ databases">
        <title>Complete Genome Sequencing of Sulfolobus sp. JCM 16834.</title>
        <authorList>
            <person name="Kato S."/>
            <person name="Itoh T."/>
            <person name="Ohkuma M."/>
        </authorList>
    </citation>
    <scope>NUCLEOTIDE SEQUENCE [LARGE SCALE GENOMIC DNA]</scope>
    <source>
        <strain evidence="4">IC-007</strain>
    </source>
</reference>
<protein>
    <recommendedName>
        <fullName evidence="5">Serine/threonine protein kinase</fullName>
    </recommendedName>
</protein>
<dbReference type="Proteomes" id="UP000322983">
    <property type="component" value="Chromosome"/>
</dbReference>
<dbReference type="Proteomes" id="UP000325030">
    <property type="component" value="Chromosome"/>
</dbReference>
<reference evidence="2 3" key="2">
    <citation type="journal article" date="2020" name="Int. J. Syst. Evol. Microbiol.">
        <title>Sulfuracidifex tepidarius gen. nov., sp. nov. and transfer of Sulfolobus metallicus Huber and Stetter 1992 to the genus Sulfuracidifex as Sulfuracidifex metallicus comb. nov.</title>
        <authorList>
            <person name="Itoh T."/>
            <person name="Miura T."/>
            <person name="Sakai H.D."/>
            <person name="Kato S."/>
            <person name="Ohkuma M."/>
            <person name="Takashina T."/>
        </authorList>
    </citation>
    <scope>NUCLEOTIDE SEQUENCE</scope>
    <source>
        <strain evidence="1 3">IC-006</strain>
        <strain evidence="2">IC-007</strain>
    </source>
</reference>
<gene>
    <name evidence="1" type="ORF">IC006_0868</name>
    <name evidence="2" type="ORF">IC007_0835</name>
</gene>
<evidence type="ECO:0000313" key="3">
    <source>
        <dbReference type="Proteomes" id="UP000322983"/>
    </source>
</evidence>
<proteinExistence type="predicted"/>
<dbReference type="AlphaFoldDB" id="A0A510E2P5"/>
<name>A0A510E2P5_9CREN</name>
<evidence type="ECO:0000313" key="4">
    <source>
        <dbReference type="Proteomes" id="UP000325030"/>
    </source>
</evidence>
<keyword evidence="3" id="KW-1185">Reference proteome</keyword>
<accession>A0A510DTR3</accession>
<dbReference type="EMBL" id="AP018929">
    <property type="protein sequence ID" value="BBG23581.1"/>
    <property type="molecule type" value="Genomic_DNA"/>
</dbReference>
<sequence>MKEFIFPQFSKEIETELKEAGITHLLSLGKVKINNVLALGKGKTGIVALMPDYKVVKIRRTDSPKKSMEMECKYQMSAYPVSPEVFLCGRNFILMELADGRELPMNPSPREMKLALISARELEKLKVQHKELVRPWKNVIVNENKAFILDYDSATFKPTPNNVTKILSSIPKLRELGIKYSKGEIDFEKLLDLIDFYL</sequence>
<evidence type="ECO:0000313" key="1">
    <source>
        <dbReference type="EMBL" id="BBG23581.1"/>
    </source>
</evidence>
<dbReference type="EMBL" id="AP018930">
    <property type="protein sequence ID" value="BBG26328.1"/>
    <property type="molecule type" value="Genomic_DNA"/>
</dbReference>
<dbReference type="KEGG" id="step:IC006_0868"/>
<accession>A0A510E2P5</accession>
<evidence type="ECO:0008006" key="5">
    <source>
        <dbReference type="Google" id="ProtNLM"/>
    </source>
</evidence>
<dbReference type="STRING" id="1294262.GCA_001316085_01556"/>
<organism evidence="2 4">
    <name type="scientific">Sulfuracidifex tepidarius</name>
    <dbReference type="NCBI Taxonomy" id="1294262"/>
    <lineage>
        <taxon>Archaea</taxon>
        <taxon>Thermoproteota</taxon>
        <taxon>Thermoprotei</taxon>
        <taxon>Sulfolobales</taxon>
        <taxon>Sulfolobaceae</taxon>
        <taxon>Sulfuracidifex</taxon>
    </lineage>
</organism>
<evidence type="ECO:0000313" key="2">
    <source>
        <dbReference type="EMBL" id="BBG26328.1"/>
    </source>
</evidence>